<evidence type="ECO:0000256" key="7">
    <source>
        <dbReference type="SAM" id="Phobius"/>
    </source>
</evidence>
<feature type="transmembrane region" description="Helical" evidence="7">
    <location>
        <begin position="192"/>
        <end position="210"/>
    </location>
</feature>
<dbReference type="Proteomes" id="UP000481153">
    <property type="component" value="Unassembled WGS sequence"/>
</dbReference>
<keyword evidence="2" id="KW-1003">Cell membrane</keyword>
<dbReference type="AlphaFoldDB" id="A0A6G0X200"/>
<evidence type="ECO:0000256" key="5">
    <source>
        <dbReference type="ARBA" id="ARBA00023136"/>
    </source>
</evidence>
<dbReference type="GO" id="GO:0005886">
    <property type="term" value="C:plasma membrane"/>
    <property type="evidence" value="ECO:0007669"/>
    <property type="project" value="UniProtKB-SubCell"/>
</dbReference>
<comment type="caution">
    <text evidence="8">The sequence shown here is derived from an EMBL/GenBank/DDBJ whole genome shotgun (WGS) entry which is preliminary data.</text>
</comment>
<evidence type="ECO:0000313" key="8">
    <source>
        <dbReference type="EMBL" id="KAF0733804.1"/>
    </source>
</evidence>
<sequence length="234" mass="25838">MPSSYQAIPVSAEAEDSKDTRPVKKPSGPPLSFFLVVGSISIVTIWGYYEFTKTEAFAKTIEWEQKHQLWGGLIYVFVYVVCIMFCCPSTVFDLTAGYLFGFGFGSLVLLLERDALQFVVLVQLASMPIFLKNYGLAILHIPFGLFMWTTIFVGGAKTVLTAYIGHSVTEIAQLFSSKAAATDSKSQLVQEILLIVTVVATLLLAIVGGYKTRKYIDELATKELEKVELLHSLA</sequence>
<evidence type="ECO:0000256" key="1">
    <source>
        <dbReference type="ARBA" id="ARBA00004651"/>
    </source>
</evidence>
<feature type="region of interest" description="Disordered" evidence="6">
    <location>
        <begin position="1"/>
        <end position="25"/>
    </location>
</feature>
<protein>
    <submittedName>
        <fullName evidence="8">Uncharacterized protein</fullName>
    </submittedName>
</protein>
<evidence type="ECO:0000256" key="4">
    <source>
        <dbReference type="ARBA" id="ARBA00022989"/>
    </source>
</evidence>
<proteinExistence type="predicted"/>
<reference evidence="8 9" key="1">
    <citation type="submission" date="2019-07" db="EMBL/GenBank/DDBJ databases">
        <title>Genomics analysis of Aphanomyces spp. identifies a new class of oomycete effector associated with host adaptation.</title>
        <authorList>
            <person name="Gaulin E."/>
        </authorList>
    </citation>
    <scope>NUCLEOTIDE SEQUENCE [LARGE SCALE GENOMIC DNA]</scope>
    <source>
        <strain evidence="8 9">ATCC 201684</strain>
    </source>
</reference>
<dbReference type="EMBL" id="VJMJ01000119">
    <property type="protein sequence ID" value="KAF0733804.1"/>
    <property type="molecule type" value="Genomic_DNA"/>
</dbReference>
<feature type="transmembrane region" description="Helical" evidence="7">
    <location>
        <begin position="31"/>
        <end position="49"/>
    </location>
</feature>
<organism evidence="8 9">
    <name type="scientific">Aphanomyces euteiches</name>
    <dbReference type="NCBI Taxonomy" id="100861"/>
    <lineage>
        <taxon>Eukaryota</taxon>
        <taxon>Sar</taxon>
        <taxon>Stramenopiles</taxon>
        <taxon>Oomycota</taxon>
        <taxon>Saprolegniomycetes</taxon>
        <taxon>Saprolegniales</taxon>
        <taxon>Verrucalvaceae</taxon>
        <taxon>Aphanomyces</taxon>
    </lineage>
</organism>
<dbReference type="VEuPathDB" id="FungiDB:AeMF1_003495"/>
<name>A0A6G0X200_9STRA</name>
<evidence type="ECO:0000256" key="6">
    <source>
        <dbReference type="SAM" id="MobiDB-lite"/>
    </source>
</evidence>
<evidence type="ECO:0000256" key="3">
    <source>
        <dbReference type="ARBA" id="ARBA00022692"/>
    </source>
</evidence>
<feature type="transmembrane region" description="Helical" evidence="7">
    <location>
        <begin position="69"/>
        <end position="92"/>
    </location>
</feature>
<comment type="subcellular location">
    <subcellularLocation>
        <location evidence="1">Cell membrane</location>
        <topology evidence="1">Multi-pass membrane protein</topology>
    </subcellularLocation>
</comment>
<evidence type="ECO:0000256" key="2">
    <source>
        <dbReference type="ARBA" id="ARBA00022475"/>
    </source>
</evidence>
<keyword evidence="9" id="KW-1185">Reference proteome</keyword>
<gene>
    <name evidence="8" type="ORF">Ae201684_009372</name>
</gene>
<keyword evidence="5 7" id="KW-0472">Membrane</keyword>
<dbReference type="InterPro" id="IPR015414">
    <property type="entry name" value="TMEM64"/>
</dbReference>
<keyword evidence="3 7" id="KW-0812">Transmembrane</keyword>
<accession>A0A6G0X200</accession>
<feature type="transmembrane region" description="Helical" evidence="7">
    <location>
        <begin position="98"/>
        <end position="122"/>
    </location>
</feature>
<evidence type="ECO:0000313" key="9">
    <source>
        <dbReference type="Proteomes" id="UP000481153"/>
    </source>
</evidence>
<dbReference type="PANTHER" id="PTHR12677:SF59">
    <property type="entry name" value="GOLGI APPARATUS MEMBRANE PROTEIN TVP38-RELATED"/>
    <property type="match status" value="1"/>
</dbReference>
<feature type="transmembrane region" description="Helical" evidence="7">
    <location>
        <begin position="134"/>
        <end position="153"/>
    </location>
</feature>
<keyword evidence="4 7" id="KW-1133">Transmembrane helix</keyword>
<dbReference type="PANTHER" id="PTHR12677">
    <property type="entry name" value="GOLGI APPARATUS MEMBRANE PROTEIN TVP38-RELATED"/>
    <property type="match status" value="1"/>
</dbReference>